<dbReference type="CDD" id="cd09992">
    <property type="entry name" value="HDAC_classII"/>
    <property type="match status" value="1"/>
</dbReference>
<dbReference type="KEGG" id="atq:GH723_18255"/>
<dbReference type="RefSeq" id="WP_153760987.1">
    <property type="nucleotide sequence ID" value="NZ_CP045851.1"/>
</dbReference>
<evidence type="ECO:0000313" key="3">
    <source>
        <dbReference type="EMBL" id="QGG96885.1"/>
    </source>
</evidence>
<name>A0A5Q2RUI7_9ACTN</name>
<dbReference type="SUPFAM" id="SSF52768">
    <property type="entry name" value="Arginase/deacetylase"/>
    <property type="match status" value="1"/>
</dbReference>
<sequence>MTILLTTHPRYLDHETGAWHPERPARLEAVLAGVAAAGLDEDVRRVEARPATRAEVERVHPAGYLDALERFCATGGGDIDGDTVAVQASWDAALLAAGAGLDAIERLERGEGDAAFCAVRPPGHHATPDRAMGFCLLSNVAIAAAALAERGERVVIVDYDAHHGNGTQAAFEDDPRVLYVSFHEYPLYPGTGGLLEIGSGAGRGTTVNFPLPAGVTGDVLRAGVEVVLAPVLARFDPTWLLISAGFDAHRDDPLTSMGLTSGDFADLTRDLLAFAPAGRRLAFLEGGYDLDALSRSTTACIGALAGLDLHPEAPTAGGPGRDVVDDVAMLHLA</sequence>
<gene>
    <name evidence="3" type="ORF">GH723_18255</name>
</gene>
<dbReference type="PANTHER" id="PTHR10625:SF10">
    <property type="entry name" value="HISTONE DEACETYLASE HDAC1"/>
    <property type="match status" value="1"/>
</dbReference>
<keyword evidence="4" id="KW-1185">Reference proteome</keyword>
<dbReference type="InterPro" id="IPR000286">
    <property type="entry name" value="HDACs"/>
</dbReference>
<accession>A0A5Q2RUI7</accession>
<dbReference type="PANTHER" id="PTHR10625">
    <property type="entry name" value="HISTONE DEACETYLASE HDAC1-RELATED"/>
    <property type="match status" value="1"/>
</dbReference>
<reference evidence="3 4" key="1">
    <citation type="submission" date="2019-11" db="EMBL/GenBank/DDBJ databases">
        <authorList>
            <person name="He Y."/>
        </authorList>
    </citation>
    <scope>NUCLEOTIDE SEQUENCE [LARGE SCALE GENOMIC DNA]</scope>
    <source>
        <strain evidence="3 4">SCSIO 58843</strain>
    </source>
</reference>
<proteinExistence type="inferred from homology"/>
<feature type="domain" description="Histone deacetylase" evidence="2">
    <location>
        <begin position="20"/>
        <end position="303"/>
    </location>
</feature>
<dbReference type="Gene3D" id="3.40.800.20">
    <property type="entry name" value="Histone deacetylase domain"/>
    <property type="match status" value="1"/>
</dbReference>
<dbReference type="InterPro" id="IPR037138">
    <property type="entry name" value="His_deacetylse_dom_sf"/>
</dbReference>
<dbReference type="GO" id="GO:0004407">
    <property type="term" value="F:histone deacetylase activity"/>
    <property type="evidence" value="ECO:0007669"/>
    <property type="project" value="TreeGrafter"/>
</dbReference>
<dbReference type="GO" id="GO:0040029">
    <property type="term" value="P:epigenetic regulation of gene expression"/>
    <property type="evidence" value="ECO:0007669"/>
    <property type="project" value="TreeGrafter"/>
</dbReference>
<dbReference type="Proteomes" id="UP000334019">
    <property type="component" value="Chromosome"/>
</dbReference>
<dbReference type="InterPro" id="IPR023801">
    <property type="entry name" value="His_deacetylse_dom"/>
</dbReference>
<evidence type="ECO:0000313" key="4">
    <source>
        <dbReference type="Proteomes" id="UP000334019"/>
    </source>
</evidence>
<comment type="similarity">
    <text evidence="1">Belongs to the histone deacetylase family.</text>
</comment>
<dbReference type="Pfam" id="PF00850">
    <property type="entry name" value="Hist_deacetyl"/>
    <property type="match status" value="1"/>
</dbReference>
<evidence type="ECO:0000256" key="1">
    <source>
        <dbReference type="ARBA" id="ARBA00005947"/>
    </source>
</evidence>
<dbReference type="AlphaFoldDB" id="A0A5Q2RUI7"/>
<organism evidence="3 4">
    <name type="scientific">Actinomarinicola tropica</name>
    <dbReference type="NCBI Taxonomy" id="2789776"/>
    <lineage>
        <taxon>Bacteria</taxon>
        <taxon>Bacillati</taxon>
        <taxon>Actinomycetota</taxon>
        <taxon>Acidimicrobiia</taxon>
        <taxon>Acidimicrobiales</taxon>
        <taxon>Iamiaceae</taxon>
        <taxon>Actinomarinicola</taxon>
    </lineage>
</organism>
<dbReference type="PRINTS" id="PR01270">
    <property type="entry name" value="HDASUPER"/>
</dbReference>
<protein>
    <submittedName>
        <fullName evidence="3">Histone deacetylase</fullName>
    </submittedName>
</protein>
<evidence type="ECO:0000259" key="2">
    <source>
        <dbReference type="Pfam" id="PF00850"/>
    </source>
</evidence>
<dbReference type="InterPro" id="IPR023696">
    <property type="entry name" value="Ureohydrolase_dom_sf"/>
</dbReference>
<dbReference type="EMBL" id="CP045851">
    <property type="protein sequence ID" value="QGG96885.1"/>
    <property type="molecule type" value="Genomic_DNA"/>
</dbReference>